<dbReference type="EMBL" id="CAXAMN010024718">
    <property type="protein sequence ID" value="CAK9089479.1"/>
    <property type="molecule type" value="Genomic_DNA"/>
</dbReference>
<organism evidence="2 3">
    <name type="scientific">Durusdinium trenchii</name>
    <dbReference type="NCBI Taxonomy" id="1381693"/>
    <lineage>
        <taxon>Eukaryota</taxon>
        <taxon>Sar</taxon>
        <taxon>Alveolata</taxon>
        <taxon>Dinophyceae</taxon>
        <taxon>Suessiales</taxon>
        <taxon>Symbiodiniaceae</taxon>
        <taxon>Durusdinium</taxon>
    </lineage>
</organism>
<sequence length="156" mass="17529">MTNCAENRKVYSEVFNRTFKVQAELDAWLVNTMVEGLKGVTNKDNKVNIAEVIKEVSKAFQAGDHAEEAEGIRKIEACLDHKGEQDLSQLLLRAQEAEAVNARRLAQDETFFKNLAQNLRSGVNDHLDRTCSYVGCPDKSDEESQSDNEVTHRSSK</sequence>
<feature type="region of interest" description="Disordered" evidence="1">
    <location>
        <begin position="135"/>
        <end position="156"/>
    </location>
</feature>
<keyword evidence="3" id="KW-1185">Reference proteome</keyword>
<evidence type="ECO:0000313" key="2">
    <source>
        <dbReference type="EMBL" id="CAK9089479.1"/>
    </source>
</evidence>
<gene>
    <name evidence="2" type="ORF">CCMP2556_LOCUS43073</name>
</gene>
<name>A0ABP0QNG9_9DINO</name>
<evidence type="ECO:0000313" key="3">
    <source>
        <dbReference type="Proteomes" id="UP001642484"/>
    </source>
</evidence>
<proteinExistence type="predicted"/>
<reference evidence="2 3" key="1">
    <citation type="submission" date="2024-02" db="EMBL/GenBank/DDBJ databases">
        <authorList>
            <person name="Chen Y."/>
            <person name="Shah S."/>
            <person name="Dougan E. K."/>
            <person name="Thang M."/>
            <person name="Chan C."/>
        </authorList>
    </citation>
    <scope>NUCLEOTIDE SEQUENCE [LARGE SCALE GENOMIC DNA]</scope>
</reference>
<accession>A0ABP0QNG9</accession>
<comment type="caution">
    <text evidence="2">The sequence shown here is derived from an EMBL/GenBank/DDBJ whole genome shotgun (WGS) entry which is preliminary data.</text>
</comment>
<evidence type="ECO:0000256" key="1">
    <source>
        <dbReference type="SAM" id="MobiDB-lite"/>
    </source>
</evidence>
<protein>
    <submittedName>
        <fullName evidence="2">Uncharacterized protein</fullName>
    </submittedName>
</protein>
<dbReference type="Proteomes" id="UP001642484">
    <property type="component" value="Unassembled WGS sequence"/>
</dbReference>